<keyword evidence="1" id="KW-0479">Metal-binding</keyword>
<name>A0ABQ8RA14_FUSEQ</name>
<feature type="compositionally biased region" description="Low complexity" evidence="2">
    <location>
        <begin position="98"/>
        <end position="107"/>
    </location>
</feature>
<feature type="region of interest" description="Disordered" evidence="2">
    <location>
        <begin position="23"/>
        <end position="46"/>
    </location>
</feature>
<evidence type="ECO:0000256" key="2">
    <source>
        <dbReference type="SAM" id="MobiDB-lite"/>
    </source>
</evidence>
<dbReference type="PROSITE" id="PS50158">
    <property type="entry name" value="ZF_CCHC"/>
    <property type="match status" value="1"/>
</dbReference>
<proteinExistence type="predicted"/>
<feature type="compositionally biased region" description="Basic residues" evidence="2">
    <location>
        <begin position="32"/>
        <end position="46"/>
    </location>
</feature>
<comment type="caution">
    <text evidence="4">The sequence shown here is derived from an EMBL/GenBank/DDBJ whole genome shotgun (WGS) entry which is preliminary data.</text>
</comment>
<gene>
    <name evidence="4" type="ORF">NW768_007037</name>
</gene>
<evidence type="ECO:0000313" key="4">
    <source>
        <dbReference type="EMBL" id="KAJ4130064.1"/>
    </source>
</evidence>
<dbReference type="InterPro" id="IPR001878">
    <property type="entry name" value="Znf_CCHC"/>
</dbReference>
<evidence type="ECO:0000256" key="1">
    <source>
        <dbReference type="PROSITE-ProRule" id="PRU00047"/>
    </source>
</evidence>
<reference evidence="4" key="1">
    <citation type="submission" date="2022-09" db="EMBL/GenBank/DDBJ databases">
        <title>Fusarium specimens isolated from Avocado Roots.</title>
        <authorList>
            <person name="Stajich J."/>
            <person name="Roper C."/>
            <person name="Heimlech-Rivalta G."/>
        </authorList>
    </citation>
    <scope>NUCLEOTIDE SEQUENCE</scope>
    <source>
        <strain evidence="4">CF00095</strain>
    </source>
</reference>
<dbReference type="SUPFAM" id="SSF57756">
    <property type="entry name" value="Retrovirus zinc finger-like domains"/>
    <property type="match status" value="1"/>
</dbReference>
<dbReference type="InterPro" id="IPR036875">
    <property type="entry name" value="Znf_CCHC_sf"/>
</dbReference>
<dbReference type="Proteomes" id="UP001152024">
    <property type="component" value="Unassembled WGS sequence"/>
</dbReference>
<sequence length="179" mass="19659">MSYNSTQLGNLIGEAFSLLQKNGSLGDARRGGGGRRGGRGGGRKRCFHCDSEEHLVKDCPRKAKRVAQETQQEASPPRETPPAPVERSGLPSPPPPAAATRPSTCPTVAQSPVQETTEVRVGIILPSRGPQFAPPPVPKPLTGRPPARLGRTIEFSELFNRWYYVHYLDGSMEWYEEQR</sequence>
<dbReference type="EMBL" id="JAOQBH010000010">
    <property type="protein sequence ID" value="KAJ4130064.1"/>
    <property type="molecule type" value="Genomic_DNA"/>
</dbReference>
<keyword evidence="5" id="KW-1185">Reference proteome</keyword>
<feature type="domain" description="CCHC-type" evidence="3">
    <location>
        <begin position="45"/>
        <end position="61"/>
    </location>
</feature>
<dbReference type="Gene3D" id="4.10.60.10">
    <property type="entry name" value="Zinc finger, CCHC-type"/>
    <property type="match status" value="1"/>
</dbReference>
<organism evidence="4 5">
    <name type="scientific">Fusarium equiseti</name>
    <name type="common">Fusarium scirpi</name>
    <dbReference type="NCBI Taxonomy" id="61235"/>
    <lineage>
        <taxon>Eukaryota</taxon>
        <taxon>Fungi</taxon>
        <taxon>Dikarya</taxon>
        <taxon>Ascomycota</taxon>
        <taxon>Pezizomycotina</taxon>
        <taxon>Sordariomycetes</taxon>
        <taxon>Hypocreomycetidae</taxon>
        <taxon>Hypocreales</taxon>
        <taxon>Nectriaceae</taxon>
        <taxon>Fusarium</taxon>
        <taxon>Fusarium incarnatum-equiseti species complex</taxon>
    </lineage>
</organism>
<keyword evidence="1" id="KW-0863">Zinc-finger</keyword>
<feature type="region of interest" description="Disordered" evidence="2">
    <location>
        <begin position="60"/>
        <end position="114"/>
    </location>
</feature>
<keyword evidence="1" id="KW-0862">Zinc</keyword>
<evidence type="ECO:0000259" key="3">
    <source>
        <dbReference type="PROSITE" id="PS50158"/>
    </source>
</evidence>
<evidence type="ECO:0000313" key="5">
    <source>
        <dbReference type="Proteomes" id="UP001152024"/>
    </source>
</evidence>
<protein>
    <recommendedName>
        <fullName evidence="3">CCHC-type domain-containing protein</fullName>
    </recommendedName>
</protein>
<accession>A0ABQ8RA14</accession>